<proteinExistence type="predicted"/>
<gene>
    <name evidence="2" type="ORF">GOP47_0004662</name>
</gene>
<dbReference type="EMBL" id="JABFUD020000004">
    <property type="protein sequence ID" value="KAI5081479.1"/>
    <property type="molecule type" value="Genomic_DNA"/>
</dbReference>
<keyword evidence="1" id="KW-0812">Transmembrane</keyword>
<accession>A0A9D4V7Z3</accession>
<name>A0A9D4V7Z3_ADICA</name>
<keyword evidence="1" id="KW-1133">Transmembrane helix</keyword>
<sequence>MLPYLSNTHEGFLVEASPSIIFMLANVIVLAILLTSNRSAKPAVGKRPSSPLTRPSQSKLPKLHLAKLHHQEQLASAAKPNIYGSQQALANPNETLTPLALQSNELLSTQKQNEGSFPEVAAPWKSSGEGGMPLAEALPNSDKALILDVAHEEGNNKKAIREAAQNLPSNDDLDKRFDEFISTFFARVRAEIRESSV</sequence>
<evidence type="ECO:0000313" key="2">
    <source>
        <dbReference type="EMBL" id="KAI5081479.1"/>
    </source>
</evidence>
<protein>
    <submittedName>
        <fullName evidence="2">Uncharacterized protein</fullName>
    </submittedName>
</protein>
<feature type="transmembrane region" description="Helical" evidence="1">
    <location>
        <begin position="20"/>
        <end position="37"/>
    </location>
</feature>
<keyword evidence="1" id="KW-0472">Membrane</keyword>
<keyword evidence="3" id="KW-1185">Reference proteome</keyword>
<dbReference type="OrthoDB" id="1973859at2759"/>
<evidence type="ECO:0000256" key="1">
    <source>
        <dbReference type="SAM" id="Phobius"/>
    </source>
</evidence>
<comment type="caution">
    <text evidence="2">The sequence shown here is derived from an EMBL/GenBank/DDBJ whole genome shotgun (WGS) entry which is preliminary data.</text>
</comment>
<evidence type="ECO:0000313" key="3">
    <source>
        <dbReference type="Proteomes" id="UP000886520"/>
    </source>
</evidence>
<organism evidence="2 3">
    <name type="scientific">Adiantum capillus-veneris</name>
    <name type="common">Maidenhair fern</name>
    <dbReference type="NCBI Taxonomy" id="13818"/>
    <lineage>
        <taxon>Eukaryota</taxon>
        <taxon>Viridiplantae</taxon>
        <taxon>Streptophyta</taxon>
        <taxon>Embryophyta</taxon>
        <taxon>Tracheophyta</taxon>
        <taxon>Polypodiopsida</taxon>
        <taxon>Polypodiidae</taxon>
        <taxon>Polypodiales</taxon>
        <taxon>Pteridineae</taxon>
        <taxon>Pteridaceae</taxon>
        <taxon>Vittarioideae</taxon>
        <taxon>Adiantum</taxon>
    </lineage>
</organism>
<dbReference type="AlphaFoldDB" id="A0A9D4V7Z3"/>
<dbReference type="Proteomes" id="UP000886520">
    <property type="component" value="Chromosome 4"/>
</dbReference>
<reference evidence="2" key="1">
    <citation type="submission" date="2021-01" db="EMBL/GenBank/DDBJ databases">
        <title>Adiantum capillus-veneris genome.</title>
        <authorList>
            <person name="Fang Y."/>
            <person name="Liao Q."/>
        </authorList>
    </citation>
    <scope>NUCLEOTIDE SEQUENCE</scope>
    <source>
        <strain evidence="2">H3</strain>
        <tissue evidence="2">Leaf</tissue>
    </source>
</reference>